<dbReference type="GO" id="GO:0005737">
    <property type="term" value="C:cytoplasm"/>
    <property type="evidence" value="ECO:0007669"/>
    <property type="project" value="UniProtKB-SubCell"/>
</dbReference>
<dbReference type="Gene3D" id="3.90.190.20">
    <property type="entry name" value="Mur ligase, C-terminal domain"/>
    <property type="match status" value="1"/>
</dbReference>
<dbReference type="GO" id="GO:0009252">
    <property type="term" value="P:peptidoglycan biosynthetic process"/>
    <property type="evidence" value="ECO:0007669"/>
    <property type="project" value="UniProtKB-UniPathway"/>
</dbReference>
<keyword evidence="2" id="KW-0573">Peptidoglycan synthesis</keyword>
<dbReference type="InterPro" id="IPR013221">
    <property type="entry name" value="Mur_ligase_cen"/>
</dbReference>
<dbReference type="EMBL" id="FOMX01000022">
    <property type="protein sequence ID" value="SFE90277.1"/>
    <property type="molecule type" value="Genomic_DNA"/>
</dbReference>
<keyword evidence="2" id="KW-0132">Cell division</keyword>
<dbReference type="InterPro" id="IPR005761">
    <property type="entry name" value="UDP-N-AcMur-Glu-dNH2Pim_ligase"/>
</dbReference>
<name>A0A1I2EC79_9BACT</name>
<evidence type="ECO:0000313" key="6">
    <source>
        <dbReference type="Proteomes" id="UP000199400"/>
    </source>
</evidence>
<dbReference type="Gene3D" id="3.40.1190.10">
    <property type="entry name" value="Mur-like, catalytic domain"/>
    <property type="match status" value="1"/>
</dbReference>
<dbReference type="SUPFAM" id="SSF53623">
    <property type="entry name" value="MurD-like peptide ligases, catalytic domain"/>
    <property type="match status" value="1"/>
</dbReference>
<dbReference type="GO" id="GO:0051301">
    <property type="term" value="P:cell division"/>
    <property type="evidence" value="ECO:0007669"/>
    <property type="project" value="UniProtKB-KW"/>
</dbReference>
<reference evidence="6" key="1">
    <citation type="submission" date="2016-10" db="EMBL/GenBank/DDBJ databases">
        <authorList>
            <person name="Varghese N."/>
            <person name="Submissions S."/>
        </authorList>
    </citation>
    <scope>NUCLEOTIDE SEQUENCE [LARGE SCALE GENOMIC DNA]</scope>
    <source>
        <strain evidence="6">ATCC 25963</strain>
    </source>
</reference>
<feature type="domain" description="Mur ligase C-terminal" evidence="3">
    <location>
        <begin position="285"/>
        <end position="415"/>
    </location>
</feature>
<protein>
    <submittedName>
        <fullName evidence="5">UDP-N-acetylmuramoylalanyl-D-glutamate--2,6-diaminopimelate ligase</fullName>
    </submittedName>
</protein>
<dbReference type="STRING" id="54.SAMN02745121_05999"/>
<dbReference type="AlphaFoldDB" id="A0A1I2EC79"/>
<organism evidence="5 6">
    <name type="scientific">Nannocystis exedens</name>
    <dbReference type="NCBI Taxonomy" id="54"/>
    <lineage>
        <taxon>Bacteria</taxon>
        <taxon>Pseudomonadati</taxon>
        <taxon>Myxococcota</taxon>
        <taxon>Polyangia</taxon>
        <taxon>Nannocystales</taxon>
        <taxon>Nannocystaceae</taxon>
        <taxon>Nannocystis</taxon>
    </lineage>
</organism>
<keyword evidence="5" id="KW-0436">Ligase</keyword>
<keyword evidence="6" id="KW-1185">Reference proteome</keyword>
<gene>
    <name evidence="5" type="ORF">SAMN02745121_05999</name>
</gene>
<dbReference type="GO" id="GO:0016881">
    <property type="term" value="F:acid-amino acid ligase activity"/>
    <property type="evidence" value="ECO:0007669"/>
    <property type="project" value="InterPro"/>
</dbReference>
<dbReference type="PANTHER" id="PTHR23135">
    <property type="entry name" value="MUR LIGASE FAMILY MEMBER"/>
    <property type="match status" value="1"/>
</dbReference>
<accession>A0A1I2EC79</accession>
<keyword evidence="2" id="KW-0961">Cell wall biogenesis/degradation</keyword>
<dbReference type="UniPathway" id="UPA00219"/>
<dbReference type="Proteomes" id="UP000199400">
    <property type="component" value="Unassembled WGS sequence"/>
</dbReference>
<dbReference type="GO" id="GO:0008360">
    <property type="term" value="P:regulation of cell shape"/>
    <property type="evidence" value="ECO:0007669"/>
    <property type="project" value="UniProtKB-KW"/>
</dbReference>
<evidence type="ECO:0000256" key="2">
    <source>
        <dbReference type="RuleBase" id="RU004135"/>
    </source>
</evidence>
<dbReference type="GO" id="GO:0005524">
    <property type="term" value="F:ATP binding"/>
    <property type="evidence" value="ECO:0007669"/>
    <property type="project" value="InterPro"/>
</dbReference>
<comment type="subcellular location">
    <subcellularLocation>
        <location evidence="2">Cytoplasm</location>
    </subcellularLocation>
</comment>
<feature type="domain" description="Mur ligase central" evidence="4">
    <location>
        <begin position="54"/>
        <end position="262"/>
    </location>
</feature>
<evidence type="ECO:0000259" key="3">
    <source>
        <dbReference type="Pfam" id="PF02875"/>
    </source>
</evidence>
<dbReference type="InterPro" id="IPR036565">
    <property type="entry name" value="Mur-like_cat_sf"/>
</dbReference>
<evidence type="ECO:0000313" key="5">
    <source>
        <dbReference type="EMBL" id="SFE90277.1"/>
    </source>
</evidence>
<keyword evidence="2" id="KW-0131">Cell cycle</keyword>
<dbReference type="PANTHER" id="PTHR23135:SF4">
    <property type="entry name" value="UDP-N-ACETYLMURAMOYL-L-ALANYL-D-GLUTAMATE--2,6-DIAMINOPIMELATE LIGASE MURE HOMOLOG, CHLOROPLASTIC"/>
    <property type="match status" value="1"/>
</dbReference>
<comment type="pathway">
    <text evidence="2">Cell wall biogenesis; peptidoglycan biosynthesis.</text>
</comment>
<dbReference type="InterPro" id="IPR004101">
    <property type="entry name" value="Mur_ligase_C"/>
</dbReference>
<dbReference type="Pfam" id="PF02875">
    <property type="entry name" value="Mur_ligase_C"/>
    <property type="match status" value="1"/>
</dbReference>
<comment type="similarity">
    <text evidence="1">Belongs to the MurCDEF family. MurE subfamily.</text>
</comment>
<evidence type="ECO:0000259" key="4">
    <source>
        <dbReference type="Pfam" id="PF08245"/>
    </source>
</evidence>
<dbReference type="SUPFAM" id="SSF53244">
    <property type="entry name" value="MurD-like peptide ligases, peptide-binding domain"/>
    <property type="match status" value="1"/>
</dbReference>
<proteinExistence type="inferred from homology"/>
<dbReference type="Pfam" id="PF08245">
    <property type="entry name" value="Mur_ligase_M"/>
    <property type="match status" value="1"/>
</dbReference>
<sequence>MFVRASLRCARGRDRGLARETVAGGSGYARPVTSFSRPVAAAAPWAESMFSFGVTGTNGKTSTTWMIAAAVRAAGLPVLRVSTLGVAFDDEAWPRGKRFGDFVATLARAHERGARHAVIETTSHALAQGYARSWRFDLGVFTNLSVDHFGTHGSWEHYLAAKAQLFMHLGPGRVAVLNAADKHALFVDQAIPADVERRWFAAPGRGPRLRAADLEAEAIEVTATGTRVTLRPSPAAAALGGALLSKMVGEVFAENALAAALAGLAAGLPGEAVARGIAGCPIVPGRFEVLAHGAGRPTIAVDYAHSPDALAHTCATARRLAGAQGRVLVVFGAGGNSTPEKRAPMGAAVGALADMALVTSDNPRDEAPEAIAAAVVEGLRGGRATWSIELDRGRAIAAAIAAAASGDVVVIAGKGHEEGQTARGQTLPFCDVAEVRRLVGGDSRPG</sequence>
<keyword evidence="2" id="KW-0133">Cell shape</keyword>
<dbReference type="InterPro" id="IPR036615">
    <property type="entry name" value="Mur_ligase_C_dom_sf"/>
</dbReference>
<dbReference type="NCBIfam" id="TIGR01085">
    <property type="entry name" value="murE"/>
    <property type="match status" value="1"/>
</dbReference>
<dbReference type="GO" id="GO:0071555">
    <property type="term" value="P:cell wall organization"/>
    <property type="evidence" value="ECO:0007669"/>
    <property type="project" value="UniProtKB-KW"/>
</dbReference>
<evidence type="ECO:0000256" key="1">
    <source>
        <dbReference type="ARBA" id="ARBA00005898"/>
    </source>
</evidence>